<protein>
    <submittedName>
        <fullName evidence="3">M23 family metallopeptidase</fullName>
    </submittedName>
</protein>
<dbReference type="InterPro" id="IPR011055">
    <property type="entry name" value="Dup_hybrid_motif"/>
</dbReference>
<gene>
    <name evidence="3" type="ORF">FK219_006035</name>
</gene>
<proteinExistence type="predicted"/>
<evidence type="ECO:0000256" key="1">
    <source>
        <dbReference type="SAM" id="MobiDB-lite"/>
    </source>
</evidence>
<reference evidence="3 4" key="1">
    <citation type="submission" date="2019-06" db="EMBL/GenBank/DDBJ databases">
        <authorList>
            <person name="De-Chao Zhang Q."/>
        </authorList>
    </citation>
    <scope>NUCLEOTIDE SEQUENCE [LARGE SCALE GENOMIC DNA]</scope>
    <source>
        <strain evidence="3 4">KN1116</strain>
    </source>
</reference>
<evidence type="ECO:0000259" key="2">
    <source>
        <dbReference type="Pfam" id="PF01551"/>
    </source>
</evidence>
<dbReference type="Pfam" id="PF01551">
    <property type="entry name" value="Peptidase_M23"/>
    <property type="match status" value="1"/>
</dbReference>
<organism evidence="3 4">
    <name type="scientific">Microcella pacifica</name>
    <dbReference type="NCBI Taxonomy" id="2591847"/>
    <lineage>
        <taxon>Bacteria</taxon>
        <taxon>Bacillati</taxon>
        <taxon>Actinomycetota</taxon>
        <taxon>Actinomycetes</taxon>
        <taxon>Micrococcales</taxon>
        <taxon>Microbacteriaceae</taxon>
        <taxon>Microcella</taxon>
    </lineage>
</organism>
<comment type="caution">
    <text evidence="3">The sequence shown here is derived from an EMBL/GenBank/DDBJ whole genome shotgun (WGS) entry which is preliminary data.</text>
</comment>
<feature type="domain" description="M23ase beta-sheet core" evidence="2">
    <location>
        <begin position="171"/>
        <end position="270"/>
    </location>
</feature>
<dbReference type="Gene3D" id="2.70.70.10">
    <property type="entry name" value="Glucose Permease (Domain IIA)"/>
    <property type="match status" value="1"/>
</dbReference>
<name>A0A9E5JQ11_9MICO</name>
<dbReference type="RefSeq" id="WP_152582367.1">
    <property type="nucleotide sequence ID" value="NZ_VIKT02000008.1"/>
</dbReference>
<dbReference type="Proteomes" id="UP000818266">
    <property type="component" value="Unassembled WGS sequence"/>
</dbReference>
<evidence type="ECO:0000313" key="3">
    <source>
        <dbReference type="EMBL" id="NHF62797.1"/>
    </source>
</evidence>
<dbReference type="AlphaFoldDB" id="A0A9E5JQ11"/>
<dbReference type="EMBL" id="VIKT02000008">
    <property type="protein sequence ID" value="NHF62797.1"/>
    <property type="molecule type" value="Genomic_DNA"/>
</dbReference>
<dbReference type="GO" id="GO:0004222">
    <property type="term" value="F:metalloendopeptidase activity"/>
    <property type="evidence" value="ECO:0007669"/>
    <property type="project" value="TreeGrafter"/>
</dbReference>
<dbReference type="OrthoDB" id="1099523at2"/>
<dbReference type="PANTHER" id="PTHR21666">
    <property type="entry name" value="PEPTIDASE-RELATED"/>
    <property type="match status" value="1"/>
</dbReference>
<feature type="region of interest" description="Disordered" evidence="1">
    <location>
        <begin position="1"/>
        <end position="22"/>
    </location>
</feature>
<dbReference type="CDD" id="cd12797">
    <property type="entry name" value="M23_peptidase"/>
    <property type="match status" value="1"/>
</dbReference>
<dbReference type="PANTHER" id="PTHR21666:SF270">
    <property type="entry name" value="MUREIN HYDROLASE ACTIVATOR ENVC"/>
    <property type="match status" value="1"/>
</dbReference>
<reference evidence="3 4" key="2">
    <citation type="submission" date="2020-03" db="EMBL/GenBank/DDBJ databases">
        <title>Chryseoglobus sp. isolated from a deep-sea seamount.</title>
        <authorList>
            <person name="Zhang D.-C."/>
        </authorList>
    </citation>
    <scope>NUCLEOTIDE SEQUENCE [LARGE SCALE GENOMIC DNA]</scope>
    <source>
        <strain evidence="3 4">KN1116</strain>
    </source>
</reference>
<dbReference type="InterPro" id="IPR050570">
    <property type="entry name" value="Cell_wall_metabolism_enzyme"/>
</dbReference>
<keyword evidence="4" id="KW-1185">Reference proteome</keyword>
<dbReference type="SUPFAM" id="SSF51261">
    <property type="entry name" value="Duplicated hybrid motif"/>
    <property type="match status" value="1"/>
</dbReference>
<dbReference type="InterPro" id="IPR016047">
    <property type="entry name" value="M23ase_b-sheet_dom"/>
</dbReference>
<evidence type="ECO:0000313" key="4">
    <source>
        <dbReference type="Proteomes" id="UP000818266"/>
    </source>
</evidence>
<accession>A0A9E5JQ11</accession>
<sequence>MLRRPAPAAPAPLPSTATTSGPTVSLRRRVAQRAFPPVVMAAAAALLIGTSVPPSALFDPDAPPASAAFASVPTNDATMADDGTEILAEAELEEGQVLDMAAMAEVAAPVASRDDWSVTSYAEMLRLKYGTRNFSYATNGTGAVRWPFPNPVPISSGFGDRVAPCFGCSSYHRGLDMLGGRGNPIYAIADGVVTGVGQYTSYGYRVEISHMINGQRVTSLYAHMEWDSSPLKVGQEIPVGTLVGTVGNSGLSTGPHLHLEIAIDGIAIDPFAWLTTNAS</sequence>